<dbReference type="PANTHER" id="PTHR46118:SF4">
    <property type="entry name" value="PROTEIN ABHD11"/>
    <property type="match status" value="1"/>
</dbReference>
<evidence type="ECO:0000259" key="3">
    <source>
        <dbReference type="Pfam" id="PF00561"/>
    </source>
</evidence>
<name>A0A1E4TL99_9ASCO</name>
<organism evidence="4 5">
    <name type="scientific">Tortispora caseinolytica NRRL Y-17796</name>
    <dbReference type="NCBI Taxonomy" id="767744"/>
    <lineage>
        <taxon>Eukaryota</taxon>
        <taxon>Fungi</taxon>
        <taxon>Dikarya</taxon>
        <taxon>Ascomycota</taxon>
        <taxon>Saccharomycotina</taxon>
        <taxon>Trigonopsidomycetes</taxon>
        <taxon>Trigonopsidales</taxon>
        <taxon>Trigonopsidaceae</taxon>
        <taxon>Tortispora</taxon>
    </lineage>
</organism>
<protein>
    <recommendedName>
        <fullName evidence="3">AB hydrolase-1 domain-containing protein</fullName>
    </recommendedName>
</protein>
<dbReference type="OrthoDB" id="8119704at2759"/>
<dbReference type="PANTHER" id="PTHR46118">
    <property type="entry name" value="PROTEIN ABHD11"/>
    <property type="match status" value="1"/>
</dbReference>
<accession>A0A1E4TL99</accession>
<dbReference type="Pfam" id="PF00561">
    <property type="entry name" value="Abhydrolase_1"/>
    <property type="match status" value="1"/>
</dbReference>
<dbReference type="GO" id="GO:0005739">
    <property type="term" value="C:mitochondrion"/>
    <property type="evidence" value="ECO:0007669"/>
    <property type="project" value="TreeGrafter"/>
</dbReference>
<dbReference type="SUPFAM" id="SSF53474">
    <property type="entry name" value="alpha/beta-Hydrolases"/>
    <property type="match status" value="1"/>
</dbReference>
<feature type="domain" description="AB hydrolase-1" evidence="3">
    <location>
        <begin position="31"/>
        <end position="265"/>
    </location>
</feature>
<comment type="similarity">
    <text evidence="1">Belongs to the AB hydrolase superfamily.</text>
</comment>
<dbReference type="InterPro" id="IPR000073">
    <property type="entry name" value="AB_hydrolase_1"/>
</dbReference>
<keyword evidence="2" id="KW-0378">Hydrolase</keyword>
<gene>
    <name evidence="4" type="ORF">CANCADRAFT_30670</name>
</gene>
<dbReference type="InterPro" id="IPR029058">
    <property type="entry name" value="AB_hydrolase_fold"/>
</dbReference>
<proteinExistence type="inferred from homology"/>
<sequence length="281" mass="31334">MIRQVRRFSTVKLVYDLHKPPAASSPKTDAPIIILHGLFGNKVNNRTPAKALAKALGTNVYCVDQRNHGQSPHAKPHTYQAMSEDLDRFISDHGLQRPVLIGHSMGAKTVMTHALAYPDRSRGIVPVENAPISKTIGSEMHTYCMLMKEIDSMEFSSRKEASEYLSDTVSSPSLVHFLLTNASMVHGVLKFHIPLDILRDSLNSVGLFDYSIYDRPLKTYTNPSLFVKGSDSPYITATALNREIPILFPNYKIETLQGGHWIIAEQPAAFCKLVEKFVLSL</sequence>
<keyword evidence="5" id="KW-1185">Reference proteome</keyword>
<evidence type="ECO:0000256" key="2">
    <source>
        <dbReference type="ARBA" id="ARBA00022801"/>
    </source>
</evidence>
<evidence type="ECO:0000256" key="1">
    <source>
        <dbReference type="ARBA" id="ARBA00008645"/>
    </source>
</evidence>
<dbReference type="GO" id="GO:0052689">
    <property type="term" value="F:carboxylic ester hydrolase activity"/>
    <property type="evidence" value="ECO:0007669"/>
    <property type="project" value="TreeGrafter"/>
</dbReference>
<dbReference type="AlphaFoldDB" id="A0A1E4TL99"/>
<dbReference type="Gene3D" id="3.40.50.1820">
    <property type="entry name" value="alpha/beta hydrolase"/>
    <property type="match status" value="1"/>
</dbReference>
<dbReference type="Proteomes" id="UP000095023">
    <property type="component" value="Unassembled WGS sequence"/>
</dbReference>
<dbReference type="EMBL" id="KV453841">
    <property type="protein sequence ID" value="ODV92540.1"/>
    <property type="molecule type" value="Genomic_DNA"/>
</dbReference>
<evidence type="ECO:0000313" key="4">
    <source>
        <dbReference type="EMBL" id="ODV92540.1"/>
    </source>
</evidence>
<evidence type="ECO:0000313" key="5">
    <source>
        <dbReference type="Proteomes" id="UP000095023"/>
    </source>
</evidence>
<reference evidence="5" key="1">
    <citation type="submission" date="2016-02" db="EMBL/GenBank/DDBJ databases">
        <title>Comparative genomics of biotechnologically important yeasts.</title>
        <authorList>
            <consortium name="DOE Joint Genome Institute"/>
            <person name="Riley R."/>
            <person name="Haridas S."/>
            <person name="Wolfe K.H."/>
            <person name="Lopes M.R."/>
            <person name="Hittinger C.T."/>
            <person name="Goker M."/>
            <person name="Salamov A."/>
            <person name="Wisecaver J."/>
            <person name="Long T.M."/>
            <person name="Aerts A.L."/>
            <person name="Barry K."/>
            <person name="Choi C."/>
            <person name="Clum A."/>
            <person name="Coughlan A.Y."/>
            <person name="Deshpande S."/>
            <person name="Douglass A.P."/>
            <person name="Hanson S.J."/>
            <person name="Klenk H.-P."/>
            <person name="Labutti K."/>
            <person name="Lapidus A."/>
            <person name="Lindquist E."/>
            <person name="Lipzen A."/>
            <person name="Meier-Kolthoff J.P."/>
            <person name="Ohm R.A."/>
            <person name="Otillar R.P."/>
            <person name="Pangilinan J."/>
            <person name="Peng Y."/>
            <person name="Rokas A."/>
            <person name="Rosa C.A."/>
            <person name="Scheuner C."/>
            <person name="Sibirny A.A."/>
            <person name="Slot J.C."/>
            <person name="Stielow J.B."/>
            <person name="Sun H."/>
            <person name="Kurtzman C.P."/>
            <person name="Blackwell M."/>
            <person name="Jeffries T.W."/>
            <person name="Grigoriev I.V."/>
        </authorList>
    </citation>
    <scope>NUCLEOTIDE SEQUENCE [LARGE SCALE GENOMIC DNA]</scope>
    <source>
        <strain evidence="5">NRRL Y-17796</strain>
    </source>
</reference>